<comment type="caution">
    <text evidence="2">The sequence shown here is derived from an EMBL/GenBank/DDBJ whole genome shotgun (WGS) entry which is preliminary data.</text>
</comment>
<keyword evidence="1" id="KW-1133">Transmembrane helix</keyword>
<sequence>MDNVKKMFKVLLSDRKKVVGLVALGVVGLGVIAGVFLVGEQKIFRPKADIEPITFKDASGNSLPVENGVPVTNSTNIKVELRAPAP</sequence>
<dbReference type="AlphaFoldDB" id="A0A1G1VEE8"/>
<evidence type="ECO:0000313" key="2">
    <source>
        <dbReference type="EMBL" id="OGY13741.1"/>
    </source>
</evidence>
<evidence type="ECO:0000256" key="1">
    <source>
        <dbReference type="SAM" id="Phobius"/>
    </source>
</evidence>
<proteinExistence type="predicted"/>
<evidence type="ECO:0008006" key="4">
    <source>
        <dbReference type="Google" id="ProtNLM"/>
    </source>
</evidence>
<keyword evidence="1" id="KW-0472">Membrane</keyword>
<keyword evidence="1" id="KW-0812">Transmembrane</keyword>
<gene>
    <name evidence="2" type="ORF">A3A77_01775</name>
</gene>
<feature type="transmembrane region" description="Helical" evidence="1">
    <location>
        <begin position="20"/>
        <end position="38"/>
    </location>
</feature>
<protein>
    <recommendedName>
        <fullName evidence="4">Polysaccharide chain length determinant N-terminal domain-containing protein</fullName>
    </recommendedName>
</protein>
<reference evidence="2 3" key="1">
    <citation type="journal article" date="2016" name="Nat. Commun.">
        <title>Thousands of microbial genomes shed light on interconnected biogeochemical processes in an aquifer system.</title>
        <authorList>
            <person name="Anantharaman K."/>
            <person name="Brown C.T."/>
            <person name="Hug L.A."/>
            <person name="Sharon I."/>
            <person name="Castelle C.J."/>
            <person name="Probst A.J."/>
            <person name="Thomas B.C."/>
            <person name="Singh A."/>
            <person name="Wilkins M.J."/>
            <person name="Karaoz U."/>
            <person name="Brodie E.L."/>
            <person name="Williams K.H."/>
            <person name="Hubbard S.S."/>
            <person name="Banfield J.F."/>
        </authorList>
    </citation>
    <scope>NUCLEOTIDE SEQUENCE [LARGE SCALE GENOMIC DNA]</scope>
</reference>
<dbReference type="EMBL" id="MHCC01000011">
    <property type="protein sequence ID" value="OGY13741.1"/>
    <property type="molecule type" value="Genomic_DNA"/>
</dbReference>
<organism evidence="2 3">
    <name type="scientific">Candidatus Blackburnbacteria bacterium RIFCSPLOWO2_01_FULL_40_20</name>
    <dbReference type="NCBI Taxonomy" id="1797519"/>
    <lineage>
        <taxon>Bacteria</taxon>
        <taxon>Candidatus Blackburniibacteriota</taxon>
    </lineage>
</organism>
<accession>A0A1G1VEE8</accession>
<name>A0A1G1VEE8_9BACT</name>
<evidence type="ECO:0000313" key="3">
    <source>
        <dbReference type="Proteomes" id="UP000178659"/>
    </source>
</evidence>
<dbReference type="Proteomes" id="UP000178659">
    <property type="component" value="Unassembled WGS sequence"/>
</dbReference>